<dbReference type="SUPFAM" id="SSF53098">
    <property type="entry name" value="Ribonuclease H-like"/>
    <property type="match status" value="1"/>
</dbReference>
<dbReference type="Gene3D" id="3.10.10.10">
    <property type="entry name" value="HIV Type 1 Reverse Transcriptase, subunit A, domain 1"/>
    <property type="match status" value="1"/>
</dbReference>
<dbReference type="GO" id="GO:0003676">
    <property type="term" value="F:nucleic acid binding"/>
    <property type="evidence" value="ECO:0007669"/>
    <property type="project" value="InterPro"/>
</dbReference>
<evidence type="ECO:0000313" key="3">
    <source>
        <dbReference type="Proteomes" id="UP000492821"/>
    </source>
</evidence>
<dbReference type="Gene3D" id="3.30.70.270">
    <property type="match status" value="1"/>
</dbReference>
<dbReference type="InterPro" id="IPR043502">
    <property type="entry name" value="DNA/RNA_pol_sf"/>
</dbReference>
<dbReference type="AlphaFoldDB" id="A0A7E4UTD0"/>
<dbReference type="InterPro" id="IPR000477">
    <property type="entry name" value="RT_dom"/>
</dbReference>
<dbReference type="InterPro" id="IPR036397">
    <property type="entry name" value="RNaseH_sf"/>
</dbReference>
<protein>
    <submittedName>
        <fullName evidence="4">Integrase_H2C2 domain-containing protein</fullName>
    </submittedName>
</protein>
<sequence length="727" mass="83349">VFVIAADVEKAFHQIIIAEEDRDYVRILWIRDISKPLTNDNLIALRFARVLFGLKTSPFLLLAVLRKHLTQYYEGSDILKNLYVDNVFIFTDDIEAAIREKPKLKAALADAGMNLRCWFSNNLTIDANFTDDEKYAGEEKRILGIIFDCLKDCFVFNIEIADLGLQWTPARIMKAKLHVFDPLGFLLPVFVSVKLFIHNLVKGRHPLKKPLKPEDERSWRELLNNFKEKQVITVPRYTGQGTDFELHVFCDASSQFVAAAAYLRVKQADGSFRTSLLMAKNHVKDTLIPDADEQKIPKLELVALVVGSQLMQKITIEIDVTFARRYLWSDSQIALAWIKKCPELPFVARRLPEIIKLQCQYGYVQSQLNPADLPTRGCLPNVLQQHHQWWNGPEWLQNEEERWPNPTASMTQLDITEATILLATKNESQSFSSDPSSPSFIPDSSYSPLIDLYRLSTYSKAVSVARKVLQVTSKLLSFANRKLCDYGTKNGRVTWKDACWLLLREEQKRYGQRLIVNSKVVLRDGVFLYVDRYDNARGVQTRLPVLPMESRLAALLALHIHVTMMHAGPPHTLANLRKQAWVIKGRKLVTELIHRCPTCKRHSAIPFHLPDYAQHPSERVNAFDAFKHVGLDYFGPMTLKSNDKRWGLILTCLSTRAIHLELVCDLTVISFVSALTRFTCRRRVPSVIYSDNATTFRATSRLFELHTNTFPNDPTALSFFETNQIDW</sequence>
<dbReference type="InterPro" id="IPR043128">
    <property type="entry name" value="Rev_trsase/Diguanyl_cyclase"/>
</dbReference>
<name>A0A7E4UTD0_PANRE</name>
<dbReference type="InterPro" id="IPR041588">
    <property type="entry name" value="Integrase_H2C2"/>
</dbReference>
<dbReference type="Pfam" id="PF00078">
    <property type="entry name" value="RVT_1"/>
    <property type="match status" value="1"/>
</dbReference>
<feature type="domain" description="Integrase zinc-binding" evidence="2">
    <location>
        <begin position="547"/>
        <end position="602"/>
    </location>
</feature>
<dbReference type="InterPro" id="IPR012337">
    <property type="entry name" value="RNaseH-like_sf"/>
</dbReference>
<evidence type="ECO:0000259" key="2">
    <source>
        <dbReference type="Pfam" id="PF17921"/>
    </source>
</evidence>
<dbReference type="Gene3D" id="3.30.420.10">
    <property type="entry name" value="Ribonuclease H-like superfamily/Ribonuclease H"/>
    <property type="match status" value="1"/>
</dbReference>
<accession>A0A7E4UTD0</accession>
<evidence type="ECO:0000313" key="4">
    <source>
        <dbReference type="WBParaSite" id="Pan_g123.t1"/>
    </source>
</evidence>
<dbReference type="GO" id="GO:0042575">
    <property type="term" value="C:DNA polymerase complex"/>
    <property type="evidence" value="ECO:0007669"/>
    <property type="project" value="UniProtKB-ARBA"/>
</dbReference>
<dbReference type="Pfam" id="PF05380">
    <property type="entry name" value="Peptidase_A17"/>
    <property type="match status" value="1"/>
</dbReference>
<dbReference type="PANTHER" id="PTHR47331:SF4">
    <property type="entry name" value="PEPTIDASE S1 DOMAIN-CONTAINING PROTEIN"/>
    <property type="match status" value="1"/>
</dbReference>
<reference evidence="4" key="2">
    <citation type="submission" date="2020-10" db="UniProtKB">
        <authorList>
            <consortium name="WormBaseParasite"/>
        </authorList>
    </citation>
    <scope>IDENTIFICATION</scope>
</reference>
<dbReference type="WBParaSite" id="Pan_g123.t1">
    <property type="protein sequence ID" value="Pan_g123.t1"/>
    <property type="gene ID" value="Pan_g123"/>
</dbReference>
<reference evidence="3" key="1">
    <citation type="journal article" date="2013" name="Genetics">
        <title>The draft genome and transcriptome of Panagrellus redivivus are shaped by the harsh demands of a free-living lifestyle.</title>
        <authorList>
            <person name="Srinivasan J."/>
            <person name="Dillman A.R."/>
            <person name="Macchietto M.G."/>
            <person name="Heikkinen L."/>
            <person name="Lakso M."/>
            <person name="Fracchia K.M."/>
            <person name="Antoshechkin I."/>
            <person name="Mortazavi A."/>
            <person name="Wong G."/>
            <person name="Sternberg P.W."/>
        </authorList>
    </citation>
    <scope>NUCLEOTIDE SEQUENCE [LARGE SCALE GENOMIC DNA]</scope>
    <source>
        <strain evidence="3">MT8872</strain>
    </source>
</reference>
<dbReference type="InterPro" id="IPR008042">
    <property type="entry name" value="Retrotrans_Pao"/>
</dbReference>
<proteinExistence type="predicted"/>
<dbReference type="GO" id="GO:0006259">
    <property type="term" value="P:DNA metabolic process"/>
    <property type="evidence" value="ECO:0007669"/>
    <property type="project" value="UniProtKB-ARBA"/>
</dbReference>
<organism evidence="3 4">
    <name type="scientific">Panagrellus redivivus</name>
    <name type="common">Microworm</name>
    <dbReference type="NCBI Taxonomy" id="6233"/>
    <lineage>
        <taxon>Eukaryota</taxon>
        <taxon>Metazoa</taxon>
        <taxon>Ecdysozoa</taxon>
        <taxon>Nematoda</taxon>
        <taxon>Chromadorea</taxon>
        <taxon>Rhabditida</taxon>
        <taxon>Tylenchina</taxon>
        <taxon>Panagrolaimomorpha</taxon>
        <taxon>Panagrolaimoidea</taxon>
        <taxon>Panagrolaimidae</taxon>
        <taxon>Panagrellus</taxon>
    </lineage>
</organism>
<dbReference type="Pfam" id="PF17921">
    <property type="entry name" value="Integrase_H2C2"/>
    <property type="match status" value="1"/>
</dbReference>
<dbReference type="Gene3D" id="1.10.340.70">
    <property type="match status" value="1"/>
</dbReference>
<dbReference type="Proteomes" id="UP000492821">
    <property type="component" value="Unassembled WGS sequence"/>
</dbReference>
<dbReference type="PANTHER" id="PTHR47331">
    <property type="entry name" value="PHD-TYPE DOMAIN-CONTAINING PROTEIN"/>
    <property type="match status" value="1"/>
</dbReference>
<evidence type="ECO:0000259" key="1">
    <source>
        <dbReference type="Pfam" id="PF00078"/>
    </source>
</evidence>
<dbReference type="SUPFAM" id="SSF56672">
    <property type="entry name" value="DNA/RNA polymerases"/>
    <property type="match status" value="1"/>
</dbReference>
<feature type="domain" description="Reverse transcriptase" evidence="1">
    <location>
        <begin position="3"/>
        <end position="115"/>
    </location>
</feature>
<keyword evidence="3" id="KW-1185">Reference proteome</keyword>